<accession>A0A077LXB4</accession>
<dbReference type="OrthoDB" id="4838347at2"/>
<evidence type="ECO:0000313" key="1">
    <source>
        <dbReference type="EMBL" id="CCH76565.1"/>
    </source>
</evidence>
<gene>
    <name evidence="1" type="ORF">BN12_1320015</name>
</gene>
<organism evidence="1 2">
    <name type="scientific">Nostocoides japonicum T1-X7</name>
    <dbReference type="NCBI Taxonomy" id="1194083"/>
    <lineage>
        <taxon>Bacteria</taxon>
        <taxon>Bacillati</taxon>
        <taxon>Actinomycetota</taxon>
        <taxon>Actinomycetes</taxon>
        <taxon>Micrococcales</taxon>
        <taxon>Intrasporangiaceae</taxon>
        <taxon>Nostocoides</taxon>
    </lineage>
</organism>
<sequence>MNAGYGLAVRWSLKDAPANVAGELREYVVGTSMARFMFLDGLAFKVWRMVEGEWFEGTYVFDTAMARDEFEADFATGAEASPGSKIIGSAPVSIERYEVVAIAEGPERFRRGPGPAGA</sequence>
<evidence type="ECO:0000313" key="2">
    <source>
        <dbReference type="Proteomes" id="UP000035721"/>
    </source>
</evidence>
<comment type="caution">
    <text evidence="1">The sequence shown here is derived from an EMBL/GenBank/DDBJ whole genome shotgun (WGS) entry which is preliminary data.</text>
</comment>
<reference evidence="1 2" key="1">
    <citation type="journal article" date="2013" name="ISME J.">
        <title>A metabolic model for members of the genus Tetrasphaera involved in enhanced biological phosphorus removal.</title>
        <authorList>
            <person name="Kristiansen R."/>
            <person name="Nguyen H.T.T."/>
            <person name="Saunders A.M."/>
            <person name="Nielsen J.L."/>
            <person name="Wimmer R."/>
            <person name="Le V.Q."/>
            <person name="McIlroy S.J."/>
            <person name="Petrovski S."/>
            <person name="Seviour R.J."/>
            <person name="Calteau A."/>
            <person name="Nielsen K.L."/>
            <person name="Nielsen P.H."/>
        </authorList>
    </citation>
    <scope>NUCLEOTIDE SEQUENCE [LARGE SCALE GENOMIC DNA]</scope>
    <source>
        <strain evidence="1 2">T1-X7</strain>
    </source>
</reference>
<protein>
    <submittedName>
        <fullName evidence="1">Uncharacterized protein</fullName>
    </submittedName>
</protein>
<dbReference type="Proteomes" id="UP000035721">
    <property type="component" value="Unassembled WGS sequence"/>
</dbReference>
<name>A0A077LXB4_9MICO</name>
<dbReference type="AlphaFoldDB" id="A0A077LXB4"/>
<dbReference type="Gene3D" id="3.30.70.100">
    <property type="match status" value="1"/>
</dbReference>
<dbReference type="EMBL" id="CAJB01000038">
    <property type="protein sequence ID" value="CCH76565.1"/>
    <property type="molecule type" value="Genomic_DNA"/>
</dbReference>
<proteinExistence type="predicted"/>
<keyword evidence="2" id="KW-1185">Reference proteome</keyword>
<dbReference type="RefSeq" id="WP_048553291.1">
    <property type="nucleotide sequence ID" value="NZ_HF570958.1"/>
</dbReference>